<protein>
    <submittedName>
        <fullName evidence="3">Uncharacterized protein</fullName>
    </submittedName>
</protein>
<name>A0A543KN48_9MICO</name>
<dbReference type="EMBL" id="VFPU01000001">
    <property type="protein sequence ID" value="TQM96500.1"/>
    <property type="molecule type" value="Genomic_DNA"/>
</dbReference>
<evidence type="ECO:0000259" key="1">
    <source>
        <dbReference type="Pfam" id="PF18367"/>
    </source>
</evidence>
<dbReference type="Pfam" id="PF18367">
    <property type="entry name" value="Rv2175c_C"/>
    <property type="match status" value="1"/>
</dbReference>
<dbReference type="InterPro" id="IPR041098">
    <property type="entry name" value="Rv2175c_C"/>
</dbReference>
<dbReference type="Pfam" id="PF21531">
    <property type="entry name" value="Rv2175c_wHTH"/>
    <property type="match status" value="1"/>
</dbReference>
<accession>A0A543KN48</accession>
<comment type="caution">
    <text evidence="3">The sequence shown here is derived from an EMBL/GenBank/DDBJ whole genome shotgun (WGS) entry which is preliminary data.</text>
</comment>
<keyword evidence="4" id="KW-1185">Reference proteome</keyword>
<evidence type="ECO:0000259" key="2">
    <source>
        <dbReference type="Pfam" id="PF21531"/>
    </source>
</evidence>
<gene>
    <name evidence="3" type="ORF">FB476_1368</name>
</gene>
<evidence type="ECO:0000313" key="4">
    <source>
        <dbReference type="Proteomes" id="UP000315133"/>
    </source>
</evidence>
<dbReference type="AlphaFoldDB" id="A0A543KN48"/>
<feature type="domain" description="DNA-binding protein Rv2175c wHTH" evidence="2">
    <location>
        <begin position="5"/>
        <end position="56"/>
    </location>
</feature>
<evidence type="ECO:0000313" key="3">
    <source>
        <dbReference type="EMBL" id="TQM96500.1"/>
    </source>
</evidence>
<proteinExistence type="predicted"/>
<dbReference type="GO" id="GO:0003677">
    <property type="term" value="F:DNA binding"/>
    <property type="evidence" value="ECO:0007669"/>
    <property type="project" value="InterPro"/>
</dbReference>
<sequence>MVNGTDVIPGGEWLTLPDVAERTGVRITVVKRWLQERELVAVRRGPNNALMVPADFVTDEGPVPALKGTLSVLADGGFSDAEIIDWLHRPDDTLIGGSAIASLREGSKTEVRRRAQEIAF</sequence>
<organism evidence="3 4">
    <name type="scientific">Ornithinimicrobium humiphilum</name>
    <dbReference type="NCBI Taxonomy" id="125288"/>
    <lineage>
        <taxon>Bacteria</taxon>
        <taxon>Bacillati</taxon>
        <taxon>Actinomycetota</taxon>
        <taxon>Actinomycetes</taxon>
        <taxon>Micrococcales</taxon>
        <taxon>Ornithinimicrobiaceae</taxon>
        <taxon>Ornithinimicrobium</taxon>
    </lineage>
</organism>
<dbReference type="InterPro" id="IPR048576">
    <property type="entry name" value="Rv2175c_wHTH"/>
</dbReference>
<reference evidence="3 4" key="1">
    <citation type="submission" date="2019-06" db="EMBL/GenBank/DDBJ databases">
        <title>Sequencing the genomes of 1000 actinobacteria strains.</title>
        <authorList>
            <person name="Klenk H.-P."/>
        </authorList>
    </citation>
    <scope>NUCLEOTIDE SEQUENCE [LARGE SCALE GENOMIC DNA]</scope>
    <source>
        <strain evidence="3 4">DSM 12362</strain>
    </source>
</reference>
<feature type="domain" description="Rv2175c C-terminal" evidence="1">
    <location>
        <begin position="63"/>
        <end position="119"/>
    </location>
</feature>
<dbReference type="RefSeq" id="WP_238329589.1">
    <property type="nucleotide sequence ID" value="NZ_BAAAIL010000003.1"/>
</dbReference>
<dbReference type="Proteomes" id="UP000315133">
    <property type="component" value="Unassembled WGS sequence"/>
</dbReference>